<accession>A0ABS4DLA7</accession>
<protein>
    <submittedName>
        <fullName evidence="1">Uncharacterized protein</fullName>
    </submittedName>
</protein>
<evidence type="ECO:0000313" key="2">
    <source>
        <dbReference type="Proteomes" id="UP000823790"/>
    </source>
</evidence>
<proteinExistence type="predicted"/>
<organism evidence="1 2">
    <name type="scientific">Frateuria flava</name>
    <dbReference type="NCBI Taxonomy" id="2821489"/>
    <lineage>
        <taxon>Bacteria</taxon>
        <taxon>Pseudomonadati</taxon>
        <taxon>Pseudomonadota</taxon>
        <taxon>Gammaproteobacteria</taxon>
        <taxon>Lysobacterales</taxon>
        <taxon>Rhodanobacteraceae</taxon>
        <taxon>Frateuria</taxon>
    </lineage>
</organism>
<name>A0ABS4DLA7_9GAMM</name>
<evidence type="ECO:0000313" key="1">
    <source>
        <dbReference type="EMBL" id="MBP1473845.1"/>
    </source>
</evidence>
<gene>
    <name evidence="1" type="ORF">J7I44_06010</name>
</gene>
<sequence length="170" mass="19127">MQAQVIVDLRRKLVYGDRRFRYATRLDHAVHGDCETGAAHPLMGRLVSDEGRDPLSHLLAGESVREPPDEASLPLSLALAWALLLRAHDNRMRTVAGRLLISVAHAYHCCAKARRAIARQHVLPLESPADRAALRLGPWRRYRRERIPRQLAFDFAERLPFPDTSASGAN</sequence>
<dbReference type="EMBL" id="JAGJRS010000013">
    <property type="protein sequence ID" value="MBP1473845.1"/>
    <property type="molecule type" value="Genomic_DNA"/>
</dbReference>
<dbReference type="RefSeq" id="WP_209617386.1">
    <property type="nucleotide sequence ID" value="NZ_JAGJRS010000013.1"/>
</dbReference>
<comment type="caution">
    <text evidence="1">The sequence shown here is derived from an EMBL/GenBank/DDBJ whole genome shotgun (WGS) entry which is preliminary data.</text>
</comment>
<dbReference type="Proteomes" id="UP000823790">
    <property type="component" value="Unassembled WGS sequence"/>
</dbReference>
<reference evidence="1 2" key="1">
    <citation type="submission" date="2021-04" db="EMBL/GenBank/DDBJ databases">
        <authorList>
            <person name="Huq M.A."/>
        </authorList>
    </citation>
    <scope>NUCLEOTIDE SEQUENCE [LARGE SCALE GENOMIC DNA]</scope>
    <source>
        <strain evidence="1 2">MAH-13</strain>
    </source>
</reference>
<keyword evidence="2" id="KW-1185">Reference proteome</keyword>